<dbReference type="Proteomes" id="UP000309676">
    <property type="component" value="Unassembled WGS sequence"/>
</dbReference>
<reference evidence="2 3" key="1">
    <citation type="submission" date="2019-05" db="EMBL/GenBank/DDBJ databases">
        <authorList>
            <person name="Narsing Rao M.P."/>
            <person name="Li W.J."/>
        </authorList>
    </citation>
    <scope>NUCLEOTIDE SEQUENCE [LARGE SCALE GENOMIC DNA]</scope>
    <source>
        <strain evidence="2 3">SYSU_K30003</strain>
    </source>
</reference>
<feature type="domain" description="Phosphoribosyltransferase" evidence="1">
    <location>
        <begin position="6"/>
        <end position="211"/>
    </location>
</feature>
<dbReference type="AlphaFoldDB" id="A0A5R9GHI7"/>
<name>A0A5R9GHI7_9BACL</name>
<dbReference type="EMBL" id="VCIW01000001">
    <property type="protein sequence ID" value="TLS53936.1"/>
    <property type="molecule type" value="Genomic_DNA"/>
</dbReference>
<dbReference type="InterPro" id="IPR000836">
    <property type="entry name" value="PRTase_dom"/>
</dbReference>
<proteinExistence type="predicted"/>
<protein>
    <recommendedName>
        <fullName evidence="1">Phosphoribosyltransferase domain-containing protein</fullName>
    </recommendedName>
</protein>
<accession>A0A5R9GHI7</accession>
<evidence type="ECO:0000313" key="2">
    <source>
        <dbReference type="EMBL" id="TLS53936.1"/>
    </source>
</evidence>
<dbReference type="Pfam" id="PF14681">
    <property type="entry name" value="UPRTase"/>
    <property type="match status" value="1"/>
</dbReference>
<comment type="caution">
    <text evidence="2">The sequence shown here is derived from an EMBL/GenBank/DDBJ whole genome shotgun (WGS) entry which is preliminary data.</text>
</comment>
<sequence length="213" mass="23474">MNKVQTDPYINMLLTIIRDNSTQKQEIRDAIKTLGQIVGRRIYGDHYTSAKIVQTPMQQPYQGLVSRLATTVVLSTRDDHEYFAAGIASVFDGCLRGYMDFSGARGEQALNLPIQAASLPTPPVGQVVSNVIIAKSVLATGCTAVSIARKAIELYRPEKIFLVSTFYSQRGLEEVNHQIYPRPEIYIIGEPDDLNSDGMLVPGVGNLDQRLSS</sequence>
<dbReference type="SUPFAM" id="SSF53271">
    <property type="entry name" value="PRTase-like"/>
    <property type="match status" value="1"/>
</dbReference>
<dbReference type="Gene3D" id="3.40.50.2020">
    <property type="match status" value="1"/>
</dbReference>
<dbReference type="OrthoDB" id="2082802at2"/>
<evidence type="ECO:0000259" key="1">
    <source>
        <dbReference type="Pfam" id="PF14681"/>
    </source>
</evidence>
<organism evidence="2 3">
    <name type="scientific">Paenibacillus antri</name>
    <dbReference type="NCBI Taxonomy" id="2582848"/>
    <lineage>
        <taxon>Bacteria</taxon>
        <taxon>Bacillati</taxon>
        <taxon>Bacillota</taxon>
        <taxon>Bacilli</taxon>
        <taxon>Bacillales</taxon>
        <taxon>Paenibacillaceae</taxon>
        <taxon>Paenibacillus</taxon>
    </lineage>
</organism>
<evidence type="ECO:0000313" key="3">
    <source>
        <dbReference type="Proteomes" id="UP000309676"/>
    </source>
</evidence>
<dbReference type="RefSeq" id="WP_138191550.1">
    <property type="nucleotide sequence ID" value="NZ_VCIW01000001.1"/>
</dbReference>
<gene>
    <name evidence="2" type="ORF">FE782_00865</name>
</gene>
<dbReference type="InterPro" id="IPR029057">
    <property type="entry name" value="PRTase-like"/>
</dbReference>
<keyword evidence="3" id="KW-1185">Reference proteome</keyword>